<organism evidence="3 4">
    <name type="scientific">Thalassiosira pseudonana</name>
    <name type="common">Marine diatom</name>
    <name type="synonym">Cyclotella nana</name>
    <dbReference type="NCBI Taxonomy" id="35128"/>
    <lineage>
        <taxon>Eukaryota</taxon>
        <taxon>Sar</taxon>
        <taxon>Stramenopiles</taxon>
        <taxon>Ochrophyta</taxon>
        <taxon>Bacillariophyta</taxon>
        <taxon>Coscinodiscophyceae</taxon>
        <taxon>Thalassiosirophycidae</taxon>
        <taxon>Thalassiosirales</taxon>
        <taxon>Thalassiosiraceae</taxon>
        <taxon>Thalassiosira</taxon>
    </lineage>
</organism>
<keyword evidence="1" id="KW-0812">Transmembrane</keyword>
<dbReference type="Proteomes" id="UP000001449">
    <property type="component" value="Unassembled WGS sequence"/>
</dbReference>
<accession>B8LCY8</accession>
<dbReference type="HOGENOM" id="CLU_641742_0_0_1"/>
<feature type="transmembrane region" description="Helical" evidence="1">
    <location>
        <begin position="400"/>
        <end position="419"/>
    </location>
</feature>
<dbReference type="RefSeq" id="XP_002296890.1">
    <property type="nucleotide sequence ID" value="XM_002296854.1"/>
</dbReference>
<dbReference type="GeneID" id="7446251"/>
<evidence type="ECO:0000256" key="1">
    <source>
        <dbReference type="SAM" id="Phobius"/>
    </source>
</evidence>
<feature type="chain" id="PRO_5002876616" evidence="2">
    <location>
        <begin position="27"/>
        <end position="428"/>
    </location>
</feature>
<reference evidence="3 4" key="2">
    <citation type="journal article" date="2008" name="Nature">
        <title>The Phaeodactylum genome reveals the evolutionary history of diatom genomes.</title>
        <authorList>
            <person name="Bowler C."/>
            <person name="Allen A.E."/>
            <person name="Badger J.H."/>
            <person name="Grimwood J."/>
            <person name="Jabbari K."/>
            <person name="Kuo A."/>
            <person name="Maheswari U."/>
            <person name="Martens C."/>
            <person name="Maumus F."/>
            <person name="Otillar R.P."/>
            <person name="Rayko E."/>
            <person name="Salamov A."/>
            <person name="Vandepoele K."/>
            <person name="Beszteri B."/>
            <person name="Gruber A."/>
            <person name="Heijde M."/>
            <person name="Katinka M."/>
            <person name="Mock T."/>
            <person name="Valentin K."/>
            <person name="Verret F."/>
            <person name="Berges J.A."/>
            <person name="Brownlee C."/>
            <person name="Cadoret J.P."/>
            <person name="Chiovitti A."/>
            <person name="Choi C.J."/>
            <person name="Coesel S."/>
            <person name="De Martino A."/>
            <person name="Detter J.C."/>
            <person name="Durkin C."/>
            <person name="Falciatore A."/>
            <person name="Fournet J."/>
            <person name="Haruta M."/>
            <person name="Huysman M.J."/>
            <person name="Jenkins B.D."/>
            <person name="Jiroutova K."/>
            <person name="Jorgensen R.E."/>
            <person name="Joubert Y."/>
            <person name="Kaplan A."/>
            <person name="Kroger N."/>
            <person name="Kroth P.G."/>
            <person name="La Roche J."/>
            <person name="Lindquist E."/>
            <person name="Lommer M."/>
            <person name="Martin-Jezequel V."/>
            <person name="Lopez P.J."/>
            <person name="Lucas S."/>
            <person name="Mangogna M."/>
            <person name="McGinnis K."/>
            <person name="Medlin L.K."/>
            <person name="Montsant A."/>
            <person name="Oudot-Le Secq M.P."/>
            <person name="Napoli C."/>
            <person name="Obornik M."/>
            <person name="Parker M.S."/>
            <person name="Petit J.L."/>
            <person name="Porcel B.M."/>
            <person name="Poulsen N."/>
            <person name="Robison M."/>
            <person name="Rychlewski L."/>
            <person name="Rynearson T.A."/>
            <person name="Schmutz J."/>
            <person name="Shapiro H."/>
            <person name="Siaut M."/>
            <person name="Stanley M."/>
            <person name="Sussman M.R."/>
            <person name="Taylor A.R."/>
            <person name="Vardi A."/>
            <person name="von Dassow P."/>
            <person name="Vyverman W."/>
            <person name="Willis A."/>
            <person name="Wyrwicz L.S."/>
            <person name="Rokhsar D.S."/>
            <person name="Weissenbach J."/>
            <person name="Armbrust E.V."/>
            <person name="Green B.R."/>
            <person name="Van de Peer Y."/>
            <person name="Grigoriev I.V."/>
        </authorList>
    </citation>
    <scope>NUCLEOTIDE SEQUENCE [LARGE SCALE GENOMIC DNA]</scope>
    <source>
        <strain evidence="3 4">CCMP1335</strain>
    </source>
</reference>
<evidence type="ECO:0000313" key="4">
    <source>
        <dbReference type="Proteomes" id="UP000001449"/>
    </source>
</evidence>
<name>B8LCY8_THAPS</name>
<dbReference type="PaxDb" id="35128-Thaps25450"/>
<dbReference type="InParanoid" id="B8LCY8"/>
<proteinExistence type="predicted"/>
<evidence type="ECO:0000313" key="3">
    <source>
        <dbReference type="EMBL" id="EED86618.1"/>
    </source>
</evidence>
<dbReference type="eggNOG" id="ENOG502QWYG">
    <property type="taxonomic scope" value="Eukaryota"/>
</dbReference>
<feature type="signal peptide" evidence="2">
    <location>
        <begin position="1"/>
        <end position="26"/>
    </location>
</feature>
<keyword evidence="4" id="KW-1185">Reference proteome</keyword>
<keyword evidence="2" id="KW-0732">Signal</keyword>
<evidence type="ECO:0000256" key="2">
    <source>
        <dbReference type="SAM" id="SignalP"/>
    </source>
</evidence>
<dbReference type="EMBL" id="DS999419">
    <property type="protein sequence ID" value="EED86618.1"/>
    <property type="molecule type" value="Genomic_DNA"/>
</dbReference>
<dbReference type="KEGG" id="tps:THAPSDRAFT_25450"/>
<keyword evidence="1" id="KW-0472">Membrane</keyword>
<dbReference type="AlphaFoldDB" id="B8LCY8"/>
<reference evidence="3 4" key="1">
    <citation type="journal article" date="2004" name="Science">
        <title>The genome of the diatom Thalassiosira pseudonana: ecology, evolution, and metabolism.</title>
        <authorList>
            <person name="Armbrust E.V."/>
            <person name="Berges J.A."/>
            <person name="Bowler C."/>
            <person name="Green B.R."/>
            <person name="Martinez D."/>
            <person name="Putnam N.H."/>
            <person name="Zhou S."/>
            <person name="Allen A.E."/>
            <person name="Apt K.E."/>
            <person name="Bechner M."/>
            <person name="Brzezinski M.A."/>
            <person name="Chaal B.K."/>
            <person name="Chiovitti A."/>
            <person name="Davis A.K."/>
            <person name="Demarest M.S."/>
            <person name="Detter J.C."/>
            <person name="Glavina T."/>
            <person name="Goodstein D."/>
            <person name="Hadi M.Z."/>
            <person name="Hellsten U."/>
            <person name="Hildebrand M."/>
            <person name="Jenkins B.D."/>
            <person name="Jurka J."/>
            <person name="Kapitonov V.V."/>
            <person name="Kroger N."/>
            <person name="Lau W.W."/>
            <person name="Lane T.W."/>
            <person name="Larimer F.W."/>
            <person name="Lippmeier J.C."/>
            <person name="Lucas S."/>
            <person name="Medina M."/>
            <person name="Montsant A."/>
            <person name="Obornik M."/>
            <person name="Parker M.S."/>
            <person name="Palenik B."/>
            <person name="Pazour G.J."/>
            <person name="Richardson P.M."/>
            <person name="Rynearson T.A."/>
            <person name="Saito M.A."/>
            <person name="Schwartz D.C."/>
            <person name="Thamatrakoln K."/>
            <person name="Valentin K."/>
            <person name="Vardi A."/>
            <person name="Wilkerson F.P."/>
            <person name="Rokhsar D.S."/>
        </authorList>
    </citation>
    <scope>NUCLEOTIDE SEQUENCE [LARGE SCALE GENOMIC DNA]</scope>
    <source>
        <strain evidence="3 4">CCMP1335</strain>
    </source>
</reference>
<protein>
    <submittedName>
        <fullName evidence="3">Uncharacterized protein</fullName>
    </submittedName>
</protein>
<keyword evidence="1" id="KW-1133">Transmembrane helix</keyword>
<sequence length="428" mass="48525">MKLCNGTSLVHLFILLIAVFSPHASAIIDMCILPPCDLVLKSRLYSKRCNTKPIRWPLLITGTPRSATVFTTDTLNAHGMQIQNDWRRPRRDGSVSWIFAFEDPHNFGPARTDGSKYEHVLHQVKNPLSSITSMCTEPVLTDELKFLQRHIGMPSSYEDVKYSSRAVVEFWVEWHDFLNDLQLPTYQIEMVDFKDIFRVAGLGKYYNETIEPDVSSKTNSRGHREKFTWQEIYTIDPLLAAKAWELSHHFGYSYPEVDFDALTCLEYLPQCRKNAPKIVPPKCPPGAHPHHTNMSYVVPIPTTVNGFKGWVDSGCTEYQRANGTFVGLTGLIGEDYLLTADQMDPFLQRQIIKSQINGKLKKESGTVANSSSSTQSFDTKKQTTAADLLSDFQAVDPSNLSLIFFVTSAFVTSVAFVFFRRNFSRLEL</sequence>
<gene>
    <name evidence="3" type="ORF">THAPSDRAFT_25450</name>
</gene>